<gene>
    <name evidence="7" type="ORF">ParKJ_40925</name>
</gene>
<feature type="chain" id="PRO_5043056309" evidence="6">
    <location>
        <begin position="28"/>
        <end position="348"/>
    </location>
</feature>
<evidence type="ECO:0000256" key="3">
    <source>
        <dbReference type="ARBA" id="ARBA00022989"/>
    </source>
</evidence>
<dbReference type="Pfam" id="PF04610">
    <property type="entry name" value="TrbL"/>
    <property type="match status" value="1"/>
</dbReference>
<feature type="transmembrane region" description="Helical" evidence="5">
    <location>
        <begin position="97"/>
        <end position="115"/>
    </location>
</feature>
<evidence type="ECO:0000313" key="7">
    <source>
        <dbReference type="EMBL" id="MDT8843765.1"/>
    </source>
</evidence>
<dbReference type="GO" id="GO:0030255">
    <property type="term" value="P:protein secretion by the type IV secretion system"/>
    <property type="evidence" value="ECO:0007669"/>
    <property type="project" value="InterPro"/>
</dbReference>
<sequence>MWHEFRRIIAAVLLPVLLLCAPAAAFADDPQVLPDGTVVPGNSSGSTATTTASSYVKPGEFSAGSKQAMDKITALFSSVMDTAVAISEQIKPEADKFAGGLGVITLVLAAVRFAATKDPVMAWLAFFEEVGILGIFASFYIEFAQFGPGFYKWFLTLATTIGGANMSSTLSIIGSAAGQILDAIAKAFSGAGWTAILGVIVAMVPLFFAWIVLSITSVVFAFFINLGQLQFACGVVMGQIAFALGFSSFTRGYFKTWLDYMISAGMYVVVAAILMRLVTHSLIEAVQDAAGKGLSTTGASGYVFDLAIFVFLVSFEIPKIAGMFGGGANASGAIVGKVGRAATGGLMP</sequence>
<dbReference type="InterPro" id="IPR007688">
    <property type="entry name" value="Conjugal_tfr_TrbL/VirB6"/>
</dbReference>
<organism evidence="7 8">
    <name type="scientific">Paraburkholderia fungorum</name>
    <dbReference type="NCBI Taxonomy" id="134537"/>
    <lineage>
        <taxon>Bacteria</taxon>
        <taxon>Pseudomonadati</taxon>
        <taxon>Pseudomonadota</taxon>
        <taxon>Betaproteobacteria</taxon>
        <taxon>Burkholderiales</taxon>
        <taxon>Burkholderiaceae</taxon>
        <taxon>Paraburkholderia</taxon>
    </lineage>
</organism>
<dbReference type="Proteomes" id="UP001246473">
    <property type="component" value="Unassembled WGS sequence"/>
</dbReference>
<evidence type="ECO:0000256" key="4">
    <source>
        <dbReference type="ARBA" id="ARBA00023136"/>
    </source>
</evidence>
<feature type="signal peptide" evidence="6">
    <location>
        <begin position="1"/>
        <end position="27"/>
    </location>
</feature>
<feature type="transmembrane region" description="Helical" evidence="5">
    <location>
        <begin position="299"/>
        <end position="317"/>
    </location>
</feature>
<evidence type="ECO:0000256" key="1">
    <source>
        <dbReference type="ARBA" id="ARBA00004141"/>
    </source>
</evidence>
<comment type="caution">
    <text evidence="7">The sequence shown here is derived from an EMBL/GenBank/DDBJ whole genome shotgun (WGS) entry which is preliminary data.</text>
</comment>
<feature type="transmembrane region" description="Helical" evidence="5">
    <location>
        <begin position="122"/>
        <end position="141"/>
    </location>
</feature>
<protein>
    <submittedName>
        <fullName evidence="7">Type IV secretion system protein</fullName>
    </submittedName>
</protein>
<evidence type="ECO:0000256" key="2">
    <source>
        <dbReference type="ARBA" id="ARBA00022692"/>
    </source>
</evidence>
<keyword evidence="3 5" id="KW-1133">Transmembrane helix</keyword>
<feature type="transmembrane region" description="Helical" evidence="5">
    <location>
        <begin position="257"/>
        <end position="279"/>
    </location>
</feature>
<evidence type="ECO:0000256" key="5">
    <source>
        <dbReference type="SAM" id="Phobius"/>
    </source>
</evidence>
<evidence type="ECO:0000256" key="6">
    <source>
        <dbReference type="SAM" id="SignalP"/>
    </source>
</evidence>
<keyword evidence="2 5" id="KW-0812">Transmembrane</keyword>
<comment type="subcellular location">
    <subcellularLocation>
        <location evidence="1">Membrane</location>
        <topology evidence="1">Multi-pass membrane protein</topology>
    </subcellularLocation>
</comment>
<feature type="transmembrane region" description="Helical" evidence="5">
    <location>
        <begin position="153"/>
        <end position="181"/>
    </location>
</feature>
<evidence type="ECO:0000313" key="8">
    <source>
        <dbReference type="Proteomes" id="UP001246473"/>
    </source>
</evidence>
<accession>A0AAP5UY69</accession>
<dbReference type="AlphaFoldDB" id="A0AAP5UY69"/>
<dbReference type="GO" id="GO:0016020">
    <property type="term" value="C:membrane"/>
    <property type="evidence" value="ECO:0007669"/>
    <property type="project" value="UniProtKB-SubCell"/>
</dbReference>
<keyword evidence="4 5" id="KW-0472">Membrane</keyword>
<dbReference type="RefSeq" id="WP_315697732.1">
    <property type="nucleotide sequence ID" value="NZ_JANSLM010000029.1"/>
</dbReference>
<name>A0AAP5UY69_9BURK</name>
<feature type="transmembrane region" description="Helical" evidence="5">
    <location>
        <begin position="193"/>
        <end position="223"/>
    </location>
</feature>
<proteinExistence type="predicted"/>
<keyword evidence="6" id="KW-0732">Signal</keyword>
<reference evidence="7" key="1">
    <citation type="submission" date="2022-08" db="EMBL/GenBank/DDBJ databases">
        <authorList>
            <person name="Kim S.-J."/>
        </authorList>
    </citation>
    <scope>NUCLEOTIDE SEQUENCE</scope>
    <source>
        <strain evidence="7">KJ</strain>
    </source>
</reference>
<feature type="transmembrane region" description="Helical" evidence="5">
    <location>
        <begin position="229"/>
        <end position="250"/>
    </location>
</feature>
<dbReference type="EMBL" id="JANSLM010000029">
    <property type="protein sequence ID" value="MDT8843765.1"/>
    <property type="molecule type" value="Genomic_DNA"/>
</dbReference>